<keyword evidence="8 13" id="KW-0560">Oxidoreductase</keyword>
<dbReference type="PANTHER" id="PTHR24286:SF81">
    <property type="entry name" value="CYTOCHROME P450 FAMILY PROTEIN, EXPRESSED"/>
    <property type="match status" value="1"/>
</dbReference>
<keyword evidence="4 12" id="KW-0349">Heme</keyword>
<evidence type="ECO:0000256" key="2">
    <source>
        <dbReference type="ARBA" id="ARBA00004370"/>
    </source>
</evidence>
<evidence type="ECO:0000256" key="14">
    <source>
        <dbReference type="SAM" id="Phobius"/>
    </source>
</evidence>
<keyword evidence="6 12" id="KW-0479">Metal-binding</keyword>
<dbReference type="Pfam" id="PF00067">
    <property type="entry name" value="p450"/>
    <property type="match status" value="1"/>
</dbReference>
<evidence type="ECO:0000256" key="12">
    <source>
        <dbReference type="PIRSR" id="PIRSR602401-1"/>
    </source>
</evidence>
<name>A0A5J9TUN3_9POAL</name>
<dbReference type="OrthoDB" id="1372046at2759"/>
<dbReference type="InterPro" id="IPR036396">
    <property type="entry name" value="Cyt_P450_sf"/>
</dbReference>
<dbReference type="GO" id="GO:0020037">
    <property type="term" value="F:heme binding"/>
    <property type="evidence" value="ECO:0007669"/>
    <property type="project" value="InterPro"/>
</dbReference>
<keyword evidence="9 12" id="KW-0408">Iron</keyword>
<dbReference type="Gramene" id="TVU15076">
    <property type="protein sequence ID" value="TVU15076"/>
    <property type="gene ID" value="EJB05_38578"/>
</dbReference>
<evidence type="ECO:0000313" key="15">
    <source>
        <dbReference type="EMBL" id="TVU15076.1"/>
    </source>
</evidence>
<gene>
    <name evidence="15" type="ORF">EJB05_38578</name>
</gene>
<dbReference type="PRINTS" id="PR00385">
    <property type="entry name" value="P450"/>
</dbReference>
<evidence type="ECO:0000256" key="10">
    <source>
        <dbReference type="ARBA" id="ARBA00023033"/>
    </source>
</evidence>
<dbReference type="InterPro" id="IPR017972">
    <property type="entry name" value="Cyt_P450_CS"/>
</dbReference>
<evidence type="ECO:0000256" key="6">
    <source>
        <dbReference type="ARBA" id="ARBA00022723"/>
    </source>
</evidence>
<keyword evidence="11 14" id="KW-0472">Membrane</keyword>
<evidence type="ECO:0000256" key="4">
    <source>
        <dbReference type="ARBA" id="ARBA00022617"/>
    </source>
</evidence>
<dbReference type="GO" id="GO:0016020">
    <property type="term" value="C:membrane"/>
    <property type="evidence" value="ECO:0007669"/>
    <property type="project" value="UniProtKB-SubCell"/>
</dbReference>
<evidence type="ECO:0000256" key="13">
    <source>
        <dbReference type="RuleBase" id="RU000461"/>
    </source>
</evidence>
<evidence type="ECO:0008006" key="17">
    <source>
        <dbReference type="Google" id="ProtNLM"/>
    </source>
</evidence>
<evidence type="ECO:0000256" key="9">
    <source>
        <dbReference type="ARBA" id="ARBA00023004"/>
    </source>
</evidence>
<proteinExistence type="inferred from homology"/>
<dbReference type="Gene3D" id="1.10.630.10">
    <property type="entry name" value="Cytochrome P450"/>
    <property type="match status" value="1"/>
</dbReference>
<evidence type="ECO:0000256" key="11">
    <source>
        <dbReference type="ARBA" id="ARBA00023136"/>
    </source>
</evidence>
<dbReference type="PRINTS" id="PR00463">
    <property type="entry name" value="EP450I"/>
</dbReference>
<dbReference type="AlphaFoldDB" id="A0A5J9TUN3"/>
<dbReference type="InterPro" id="IPR001128">
    <property type="entry name" value="Cyt_P450"/>
</dbReference>
<evidence type="ECO:0000256" key="8">
    <source>
        <dbReference type="ARBA" id="ARBA00023002"/>
    </source>
</evidence>
<dbReference type="GO" id="GO:0004497">
    <property type="term" value="F:monooxygenase activity"/>
    <property type="evidence" value="ECO:0007669"/>
    <property type="project" value="UniProtKB-KW"/>
</dbReference>
<keyword evidence="5 14" id="KW-0812">Transmembrane</keyword>
<dbReference type="GO" id="GO:0016132">
    <property type="term" value="P:brassinosteroid biosynthetic process"/>
    <property type="evidence" value="ECO:0007669"/>
    <property type="project" value="TreeGrafter"/>
</dbReference>
<comment type="similarity">
    <text evidence="3 13">Belongs to the cytochrome P450 family.</text>
</comment>
<dbReference type="PROSITE" id="PS00086">
    <property type="entry name" value="CYTOCHROME_P450"/>
    <property type="match status" value="1"/>
</dbReference>
<feature type="non-terminal residue" evidence="15">
    <location>
        <position position="1"/>
    </location>
</feature>
<keyword evidence="16" id="KW-1185">Reference proteome</keyword>
<comment type="subcellular location">
    <subcellularLocation>
        <location evidence="2">Membrane</location>
    </subcellularLocation>
</comment>
<dbReference type="GO" id="GO:0005506">
    <property type="term" value="F:iron ion binding"/>
    <property type="evidence" value="ECO:0007669"/>
    <property type="project" value="InterPro"/>
</dbReference>
<sequence>MSNCTDTATMGTTSPLVAVMGVTMITACLFYLLLKRKSGHQGEVALPPGSMGLPLLGETLQFFARSPSLDLLPFFKQRLERYGPIFKTNLVGKDLIVSLDPELNNYAFQQEEKAFQIWYPESFMRILGNDNIITSVSSLHKQIRNMILRVFGPENLRLVLLHEVESTVDRTLESWLERPSIELKTATSSMIFSVTAKWLISYEASASSGELWRNYDAFTRGLLAFPLNIPGTAFYGCMQGRKNVMKTLKQLLDCRRNAGSRESKDFFDVVIDELKKDKPMLTEEAALNLLFVLLFASFETTSTGITAALKFLTDNPKALQELVEEHEQIRNLRADPNSDITWEEYKSMKFTSYVIHESLRLANIAPVVFRKAKQDVHMKGYTIPEGWTLMICPSAVHLNPTTYEDPNAFNPWRWKGISEPVGGSKDFIAFGFGLRFCVGADFAKLQMAIFLHCLVTKYRWNVISGGKMVLSPGLGFPEGFNIQLAPKP</sequence>
<evidence type="ECO:0000256" key="1">
    <source>
        <dbReference type="ARBA" id="ARBA00001971"/>
    </source>
</evidence>
<dbReference type="Proteomes" id="UP000324897">
    <property type="component" value="Unassembled WGS sequence"/>
</dbReference>
<dbReference type="GO" id="GO:0016125">
    <property type="term" value="P:sterol metabolic process"/>
    <property type="evidence" value="ECO:0007669"/>
    <property type="project" value="TreeGrafter"/>
</dbReference>
<feature type="binding site" description="axial binding residue" evidence="12">
    <location>
        <position position="437"/>
    </location>
    <ligand>
        <name>heme</name>
        <dbReference type="ChEBI" id="CHEBI:30413"/>
    </ligand>
    <ligandPart>
        <name>Fe</name>
        <dbReference type="ChEBI" id="CHEBI:18248"/>
    </ligandPart>
</feature>
<comment type="cofactor">
    <cofactor evidence="1 12">
        <name>heme</name>
        <dbReference type="ChEBI" id="CHEBI:30413"/>
    </cofactor>
</comment>
<dbReference type="PANTHER" id="PTHR24286">
    <property type="entry name" value="CYTOCHROME P450 26"/>
    <property type="match status" value="1"/>
</dbReference>
<feature type="transmembrane region" description="Helical" evidence="14">
    <location>
        <begin position="16"/>
        <end position="34"/>
    </location>
</feature>
<evidence type="ECO:0000256" key="5">
    <source>
        <dbReference type="ARBA" id="ARBA00022692"/>
    </source>
</evidence>
<reference evidence="15 16" key="1">
    <citation type="journal article" date="2019" name="Sci. Rep.">
        <title>A high-quality genome of Eragrostis curvula grass provides insights into Poaceae evolution and supports new strategies to enhance forage quality.</title>
        <authorList>
            <person name="Carballo J."/>
            <person name="Santos B.A.C.M."/>
            <person name="Zappacosta D."/>
            <person name="Garbus I."/>
            <person name="Selva J.P."/>
            <person name="Gallo C.A."/>
            <person name="Diaz A."/>
            <person name="Albertini E."/>
            <person name="Caccamo M."/>
            <person name="Echenique V."/>
        </authorList>
    </citation>
    <scope>NUCLEOTIDE SEQUENCE [LARGE SCALE GENOMIC DNA]</scope>
    <source>
        <strain evidence="16">cv. Victoria</strain>
        <tissue evidence="15">Leaf</tissue>
    </source>
</reference>
<dbReference type="FunFam" id="1.10.630.10:FF:000020">
    <property type="entry name" value="Cytochrome P450 family protein"/>
    <property type="match status" value="1"/>
</dbReference>
<evidence type="ECO:0000313" key="16">
    <source>
        <dbReference type="Proteomes" id="UP000324897"/>
    </source>
</evidence>
<dbReference type="EMBL" id="RWGY01000031">
    <property type="protein sequence ID" value="TVU15076.1"/>
    <property type="molecule type" value="Genomic_DNA"/>
</dbReference>
<dbReference type="GO" id="GO:0010268">
    <property type="term" value="P:brassinosteroid homeostasis"/>
    <property type="evidence" value="ECO:0007669"/>
    <property type="project" value="TreeGrafter"/>
</dbReference>
<dbReference type="SUPFAM" id="SSF48264">
    <property type="entry name" value="Cytochrome P450"/>
    <property type="match status" value="1"/>
</dbReference>
<evidence type="ECO:0000256" key="7">
    <source>
        <dbReference type="ARBA" id="ARBA00022989"/>
    </source>
</evidence>
<comment type="caution">
    <text evidence="15">The sequence shown here is derived from an EMBL/GenBank/DDBJ whole genome shotgun (WGS) entry which is preliminary data.</text>
</comment>
<dbReference type="GO" id="GO:0016705">
    <property type="term" value="F:oxidoreductase activity, acting on paired donors, with incorporation or reduction of molecular oxygen"/>
    <property type="evidence" value="ECO:0007669"/>
    <property type="project" value="InterPro"/>
</dbReference>
<keyword evidence="10 13" id="KW-0503">Monooxygenase</keyword>
<protein>
    <recommendedName>
        <fullName evidence="17">Cytochrome P450</fullName>
    </recommendedName>
</protein>
<evidence type="ECO:0000256" key="3">
    <source>
        <dbReference type="ARBA" id="ARBA00010617"/>
    </source>
</evidence>
<accession>A0A5J9TUN3</accession>
<dbReference type="CDD" id="cd11043">
    <property type="entry name" value="CYP90-like"/>
    <property type="match status" value="1"/>
</dbReference>
<organism evidence="15 16">
    <name type="scientific">Eragrostis curvula</name>
    <name type="common">weeping love grass</name>
    <dbReference type="NCBI Taxonomy" id="38414"/>
    <lineage>
        <taxon>Eukaryota</taxon>
        <taxon>Viridiplantae</taxon>
        <taxon>Streptophyta</taxon>
        <taxon>Embryophyta</taxon>
        <taxon>Tracheophyta</taxon>
        <taxon>Spermatophyta</taxon>
        <taxon>Magnoliopsida</taxon>
        <taxon>Liliopsida</taxon>
        <taxon>Poales</taxon>
        <taxon>Poaceae</taxon>
        <taxon>PACMAD clade</taxon>
        <taxon>Chloridoideae</taxon>
        <taxon>Eragrostideae</taxon>
        <taxon>Eragrostidinae</taxon>
        <taxon>Eragrostis</taxon>
    </lineage>
</organism>
<feature type="transmembrane region" description="Helical" evidence="14">
    <location>
        <begin position="285"/>
        <end position="309"/>
    </location>
</feature>
<keyword evidence="7 14" id="KW-1133">Transmembrane helix</keyword>
<dbReference type="InterPro" id="IPR002401">
    <property type="entry name" value="Cyt_P450_E_grp-I"/>
</dbReference>